<evidence type="ECO:0000313" key="2">
    <source>
        <dbReference type="EMBL" id="CRK37592.1"/>
    </source>
</evidence>
<accession>A0A0G4MTT2</accession>
<sequence>RWWPHAPSRLAPLLRQEGQPGRCHRVSVPRSWPARRERLHPDGAR</sequence>
<protein>
    <submittedName>
        <fullName evidence="2">Uncharacterized protein</fullName>
    </submittedName>
</protein>
<proteinExistence type="predicted"/>
<dbReference type="AlphaFoldDB" id="A0A0G4MTT2"/>
<reference evidence="2 3" key="1">
    <citation type="submission" date="2015-05" db="EMBL/GenBank/DDBJ databases">
        <authorList>
            <person name="Wang D.B."/>
            <person name="Wang M."/>
        </authorList>
    </citation>
    <scope>NUCLEOTIDE SEQUENCE [LARGE SCALE GENOMIC DNA]</scope>
    <source>
        <strain evidence="2">VL1</strain>
    </source>
</reference>
<dbReference type="Proteomes" id="UP000044602">
    <property type="component" value="Unassembled WGS sequence"/>
</dbReference>
<feature type="non-terminal residue" evidence="2">
    <location>
        <position position="1"/>
    </location>
</feature>
<organism evidence="2 3">
    <name type="scientific">Verticillium longisporum</name>
    <name type="common">Verticillium dahliae var. longisporum</name>
    <dbReference type="NCBI Taxonomy" id="100787"/>
    <lineage>
        <taxon>Eukaryota</taxon>
        <taxon>Fungi</taxon>
        <taxon>Dikarya</taxon>
        <taxon>Ascomycota</taxon>
        <taxon>Pezizomycotina</taxon>
        <taxon>Sordariomycetes</taxon>
        <taxon>Hypocreomycetidae</taxon>
        <taxon>Glomerellales</taxon>
        <taxon>Plectosphaerellaceae</taxon>
        <taxon>Verticillium</taxon>
    </lineage>
</organism>
<evidence type="ECO:0000256" key="1">
    <source>
        <dbReference type="SAM" id="MobiDB-lite"/>
    </source>
</evidence>
<feature type="compositionally biased region" description="Basic and acidic residues" evidence="1">
    <location>
        <begin position="34"/>
        <end position="45"/>
    </location>
</feature>
<gene>
    <name evidence="2" type="ORF">BN1708_020294</name>
</gene>
<keyword evidence="3" id="KW-1185">Reference proteome</keyword>
<feature type="region of interest" description="Disordered" evidence="1">
    <location>
        <begin position="13"/>
        <end position="45"/>
    </location>
</feature>
<dbReference type="EMBL" id="CVQH01024803">
    <property type="protein sequence ID" value="CRK37592.1"/>
    <property type="molecule type" value="Genomic_DNA"/>
</dbReference>
<evidence type="ECO:0000313" key="3">
    <source>
        <dbReference type="Proteomes" id="UP000044602"/>
    </source>
</evidence>
<name>A0A0G4MTT2_VERLO</name>